<dbReference type="NCBIfam" id="TIGR02937">
    <property type="entry name" value="sigma70-ECF"/>
    <property type="match status" value="1"/>
</dbReference>
<feature type="domain" description="RNA polymerase sigma factor 70 region 4 type 2" evidence="6">
    <location>
        <begin position="206"/>
        <end position="255"/>
    </location>
</feature>
<evidence type="ECO:0000256" key="2">
    <source>
        <dbReference type="ARBA" id="ARBA00023015"/>
    </source>
</evidence>
<dbReference type="SUPFAM" id="SSF88946">
    <property type="entry name" value="Sigma2 domain of RNA polymerase sigma factors"/>
    <property type="match status" value="1"/>
</dbReference>
<accession>A0A9X3XFD0</accession>
<dbReference type="Gene3D" id="1.10.10.10">
    <property type="entry name" value="Winged helix-like DNA-binding domain superfamily/Winged helix DNA-binding domain"/>
    <property type="match status" value="1"/>
</dbReference>
<comment type="similarity">
    <text evidence="1">Belongs to the sigma-70 factor family. ECF subfamily.</text>
</comment>
<evidence type="ECO:0000256" key="3">
    <source>
        <dbReference type="ARBA" id="ARBA00023082"/>
    </source>
</evidence>
<dbReference type="InterPro" id="IPR014284">
    <property type="entry name" value="RNA_pol_sigma-70_dom"/>
</dbReference>
<dbReference type="InterPro" id="IPR039425">
    <property type="entry name" value="RNA_pol_sigma-70-like"/>
</dbReference>
<dbReference type="EMBL" id="JAGTJJ010000056">
    <property type="protein sequence ID" value="MDC3987678.1"/>
    <property type="molecule type" value="Genomic_DNA"/>
</dbReference>
<dbReference type="Gene3D" id="1.10.1740.10">
    <property type="match status" value="1"/>
</dbReference>
<keyword evidence="2" id="KW-0805">Transcription regulation</keyword>
<keyword evidence="3" id="KW-0731">Sigma factor</keyword>
<dbReference type="PANTHER" id="PTHR43133:SF8">
    <property type="entry name" value="RNA POLYMERASE SIGMA FACTOR HI_1459-RELATED"/>
    <property type="match status" value="1"/>
</dbReference>
<reference evidence="7 8" key="1">
    <citation type="submission" date="2021-04" db="EMBL/GenBank/DDBJ databases">
        <title>Genome analysis of Polyangium sp.</title>
        <authorList>
            <person name="Li Y."/>
            <person name="Wang J."/>
        </authorList>
    </citation>
    <scope>NUCLEOTIDE SEQUENCE [LARGE SCALE GENOMIC DNA]</scope>
    <source>
        <strain evidence="7 8">SDU14</strain>
    </source>
</reference>
<name>A0A9X3XFD0_9BACT</name>
<dbReference type="InterPro" id="IPR011745">
    <property type="entry name" value="RNA_pol_sigma70_MYXXA"/>
</dbReference>
<keyword evidence="5" id="KW-0804">Transcription</keyword>
<dbReference type="PANTHER" id="PTHR43133">
    <property type="entry name" value="RNA POLYMERASE ECF-TYPE SIGMA FACTO"/>
    <property type="match status" value="1"/>
</dbReference>
<dbReference type="GO" id="GO:0006352">
    <property type="term" value="P:DNA-templated transcription initiation"/>
    <property type="evidence" value="ECO:0007669"/>
    <property type="project" value="InterPro"/>
</dbReference>
<organism evidence="7 8">
    <name type="scientific">Polyangium jinanense</name>
    <dbReference type="NCBI Taxonomy" id="2829994"/>
    <lineage>
        <taxon>Bacteria</taxon>
        <taxon>Pseudomonadati</taxon>
        <taxon>Myxococcota</taxon>
        <taxon>Polyangia</taxon>
        <taxon>Polyangiales</taxon>
        <taxon>Polyangiaceae</taxon>
        <taxon>Polyangium</taxon>
    </lineage>
</organism>
<dbReference type="Pfam" id="PF08281">
    <property type="entry name" value="Sigma70_r4_2"/>
    <property type="match status" value="1"/>
</dbReference>
<dbReference type="InterPro" id="IPR013324">
    <property type="entry name" value="RNA_pol_sigma_r3/r4-like"/>
</dbReference>
<evidence type="ECO:0000256" key="5">
    <source>
        <dbReference type="ARBA" id="ARBA00023163"/>
    </source>
</evidence>
<dbReference type="AlphaFoldDB" id="A0A9X3XFD0"/>
<dbReference type="Proteomes" id="UP001151081">
    <property type="component" value="Unassembled WGS sequence"/>
</dbReference>
<keyword evidence="4" id="KW-0238">DNA-binding</keyword>
<evidence type="ECO:0000256" key="4">
    <source>
        <dbReference type="ARBA" id="ARBA00023125"/>
    </source>
</evidence>
<dbReference type="InterPro" id="IPR036388">
    <property type="entry name" value="WH-like_DNA-bd_sf"/>
</dbReference>
<comment type="caution">
    <text evidence="7">The sequence shown here is derived from an EMBL/GenBank/DDBJ whole genome shotgun (WGS) entry which is preliminary data.</text>
</comment>
<gene>
    <name evidence="7" type="ORF">KEG57_44850</name>
</gene>
<dbReference type="NCBIfam" id="TIGR03001">
    <property type="entry name" value="Sig-70_gmx1"/>
    <property type="match status" value="1"/>
</dbReference>
<evidence type="ECO:0000313" key="7">
    <source>
        <dbReference type="EMBL" id="MDC3987678.1"/>
    </source>
</evidence>
<evidence type="ECO:0000259" key="6">
    <source>
        <dbReference type="Pfam" id="PF08281"/>
    </source>
</evidence>
<dbReference type="InterPro" id="IPR013249">
    <property type="entry name" value="RNA_pol_sigma70_r4_t2"/>
</dbReference>
<evidence type="ECO:0000256" key="1">
    <source>
        <dbReference type="ARBA" id="ARBA00010641"/>
    </source>
</evidence>
<evidence type="ECO:0000313" key="8">
    <source>
        <dbReference type="Proteomes" id="UP001151081"/>
    </source>
</evidence>
<dbReference type="SUPFAM" id="SSF88659">
    <property type="entry name" value="Sigma3 and sigma4 domains of RNA polymerase sigma factors"/>
    <property type="match status" value="1"/>
</dbReference>
<dbReference type="RefSeq" id="WP_272459669.1">
    <property type="nucleotide sequence ID" value="NZ_JAGTJJ010000056.1"/>
</dbReference>
<protein>
    <submittedName>
        <fullName evidence="7">Sigma-70 family RNA polymerase sigma factor</fullName>
    </submittedName>
</protein>
<proteinExistence type="inferred from homology"/>
<sequence length="300" mass="32785">MAPSPSLAAVFLEVLGGASTRTEAAAPGLEAKLCAILDAAHTAHPDIHVAGETFARHLGGRLSSTHEPLEVLGTLNISDLYLACAAAHGNGAAIAAIERGYFSWLHAAMARVAGDNDSSDLIQLLRQKLFAAEPDELPKIGEYAGIGSLGAWLRVTAMRMALNARRGRKRETARVNADDHLEELATHASPEMDYLKSRYRNEFKYAFETAVAALSARDRNLLRLHFIDGLNIDQIGAIHRVHRSTVARWIAQARESILLETQRLLRERLGLDNADFNSLLALVKSELNLSIHRYLTDAAE</sequence>
<dbReference type="GO" id="GO:0003677">
    <property type="term" value="F:DNA binding"/>
    <property type="evidence" value="ECO:0007669"/>
    <property type="project" value="UniProtKB-KW"/>
</dbReference>
<dbReference type="GO" id="GO:0016987">
    <property type="term" value="F:sigma factor activity"/>
    <property type="evidence" value="ECO:0007669"/>
    <property type="project" value="UniProtKB-KW"/>
</dbReference>
<dbReference type="InterPro" id="IPR013325">
    <property type="entry name" value="RNA_pol_sigma_r2"/>
</dbReference>
<keyword evidence="8" id="KW-1185">Reference proteome</keyword>